<comment type="function">
    <text evidence="8">Probably a riboflavin-binding protein that interacts with the energy-coupling factor (ECF) ABC-transporter complex.</text>
</comment>
<keyword evidence="4 8" id="KW-1003">Cell membrane</keyword>
<comment type="similarity">
    <text evidence="2 8">Belongs to the prokaryotic riboflavin transporter (P-RFT) (TC 2.A.87) family.</text>
</comment>
<evidence type="ECO:0000256" key="2">
    <source>
        <dbReference type="ARBA" id="ARBA00005540"/>
    </source>
</evidence>
<evidence type="ECO:0000313" key="11">
    <source>
        <dbReference type="Proteomes" id="UP000180254"/>
    </source>
</evidence>
<proteinExistence type="inferred from homology"/>
<keyword evidence="6 9" id="KW-1133">Transmembrane helix</keyword>
<sequence>MNKRINSRMGVDYMVKVSVLSVLAFLIMLIELPLPFTPEFLKIDLSDLPSLVASFAMGPVAGILVQLLKNILKIALRGTNTLFVGELANFLVGSIYVVVASLIYRRKRTKGSAVKGLVLATLLMSVFASAANYFVLLPFYAKVYGVPLEAYVDMAKSVNAYVVDLRSFIVFGIFPFNFVKGVLIAIVGYPVYTRLRMAIER</sequence>
<feature type="transmembrane region" description="Helical" evidence="9">
    <location>
        <begin position="116"/>
        <end position="141"/>
    </location>
</feature>
<dbReference type="InterPro" id="IPR025720">
    <property type="entry name" value="RibU"/>
</dbReference>
<dbReference type="Pfam" id="PF12822">
    <property type="entry name" value="ECF_trnsprt"/>
    <property type="match status" value="1"/>
</dbReference>
<keyword evidence="5 9" id="KW-0812">Transmembrane</keyword>
<comment type="subcellular location">
    <subcellularLocation>
        <location evidence="1">Cell membrane</location>
        <topology evidence="1">Multi-pass membrane protein</topology>
    </subcellularLocation>
</comment>
<evidence type="ECO:0000256" key="6">
    <source>
        <dbReference type="ARBA" id="ARBA00022989"/>
    </source>
</evidence>
<gene>
    <name evidence="10" type="primary">ribU</name>
    <name evidence="10" type="ORF">EUAN_20250</name>
</gene>
<evidence type="ECO:0000256" key="3">
    <source>
        <dbReference type="ARBA" id="ARBA00022448"/>
    </source>
</evidence>
<feature type="transmembrane region" description="Helical" evidence="9">
    <location>
        <begin position="87"/>
        <end position="104"/>
    </location>
</feature>
<evidence type="ECO:0000256" key="8">
    <source>
        <dbReference type="PIRNR" id="PIRNR037778"/>
    </source>
</evidence>
<organism evidence="10 11">
    <name type="scientific">Andreesenia angusta</name>
    <dbReference type="NCBI Taxonomy" id="39480"/>
    <lineage>
        <taxon>Bacteria</taxon>
        <taxon>Bacillati</taxon>
        <taxon>Bacillota</taxon>
        <taxon>Tissierellia</taxon>
        <taxon>Tissierellales</taxon>
        <taxon>Gottschalkiaceae</taxon>
        <taxon>Andreesenia</taxon>
    </lineage>
</organism>
<feature type="transmembrane region" description="Helical" evidence="9">
    <location>
        <begin position="168"/>
        <end position="192"/>
    </location>
</feature>
<accession>A0A1S1V661</accession>
<protein>
    <recommendedName>
        <fullName evidence="8">Riboflavin transporter</fullName>
    </recommendedName>
</protein>
<keyword evidence="11" id="KW-1185">Reference proteome</keyword>
<dbReference type="PIRSF" id="PIRSF037778">
    <property type="entry name" value="UCP037778_transp_RibU"/>
    <property type="match status" value="1"/>
</dbReference>
<dbReference type="STRING" id="39480.EUAN_20250"/>
<keyword evidence="7 8" id="KW-0472">Membrane</keyword>
<evidence type="ECO:0000256" key="9">
    <source>
        <dbReference type="SAM" id="Phobius"/>
    </source>
</evidence>
<evidence type="ECO:0000256" key="7">
    <source>
        <dbReference type="ARBA" id="ARBA00023136"/>
    </source>
</evidence>
<dbReference type="Proteomes" id="UP000180254">
    <property type="component" value="Unassembled WGS sequence"/>
</dbReference>
<dbReference type="PANTHER" id="PTHR38438:SF1">
    <property type="entry name" value="RIBOFLAVIN TRANSPORTER RIBU"/>
    <property type="match status" value="1"/>
</dbReference>
<dbReference type="EMBL" id="MKIE01000010">
    <property type="protein sequence ID" value="OHW61587.1"/>
    <property type="molecule type" value="Genomic_DNA"/>
</dbReference>
<reference evidence="10 11" key="1">
    <citation type="submission" date="2016-09" db="EMBL/GenBank/DDBJ databases">
        <title>Genome sequence of Eubacterium angustum.</title>
        <authorList>
            <person name="Poehlein A."/>
            <person name="Daniel R."/>
        </authorList>
    </citation>
    <scope>NUCLEOTIDE SEQUENCE [LARGE SCALE GENOMIC DNA]</scope>
    <source>
        <strain evidence="10 11">DSM 1989</strain>
    </source>
</reference>
<comment type="caution">
    <text evidence="10">The sequence shown here is derived from an EMBL/GenBank/DDBJ whole genome shotgun (WGS) entry which is preliminary data.</text>
</comment>
<dbReference type="GO" id="GO:0005886">
    <property type="term" value="C:plasma membrane"/>
    <property type="evidence" value="ECO:0007669"/>
    <property type="project" value="UniProtKB-SubCell"/>
</dbReference>
<dbReference type="InterPro" id="IPR024529">
    <property type="entry name" value="ECF_trnsprt_substrate-spec"/>
</dbReference>
<dbReference type="RefSeq" id="WP_071064190.1">
    <property type="nucleotide sequence ID" value="NZ_MKIE01000010.1"/>
</dbReference>
<dbReference type="Gene3D" id="1.10.1760.20">
    <property type="match status" value="1"/>
</dbReference>
<evidence type="ECO:0000313" key="10">
    <source>
        <dbReference type="EMBL" id="OHW61587.1"/>
    </source>
</evidence>
<evidence type="ECO:0000256" key="4">
    <source>
        <dbReference type="ARBA" id="ARBA00022475"/>
    </source>
</evidence>
<dbReference type="GO" id="GO:0032217">
    <property type="term" value="F:riboflavin transmembrane transporter activity"/>
    <property type="evidence" value="ECO:0007669"/>
    <property type="project" value="UniProtKB-UniRule"/>
</dbReference>
<feature type="transmembrane region" description="Helical" evidence="9">
    <location>
        <begin position="13"/>
        <end position="36"/>
    </location>
</feature>
<name>A0A1S1V661_9FIRM</name>
<dbReference type="AlphaFoldDB" id="A0A1S1V661"/>
<keyword evidence="3 8" id="KW-0813">Transport</keyword>
<dbReference type="PANTHER" id="PTHR38438">
    <property type="entry name" value="RIBOFLAVIN TRANSPORTER RIBU"/>
    <property type="match status" value="1"/>
</dbReference>
<evidence type="ECO:0000256" key="5">
    <source>
        <dbReference type="ARBA" id="ARBA00022692"/>
    </source>
</evidence>
<evidence type="ECO:0000256" key="1">
    <source>
        <dbReference type="ARBA" id="ARBA00004651"/>
    </source>
</evidence>